<evidence type="ECO:0000256" key="1">
    <source>
        <dbReference type="SAM" id="Phobius"/>
    </source>
</evidence>
<sequence>MERVLAINPEHSGAKQALLLQPSVKDFPVLAYNDKSFGETEAQWEDNIANEEDQKKPKRRIYIWAFAFLVCIPLFYFIGSHPIIEWGRFPDLSNDNSPNSIGEIVLPYAPTATPPGSEITDSILAILDYGTISAKPLANAVSICALHPYGTSGMNENMPLRKNFREGLKKKQA</sequence>
<name>A0A3B0VGD2_9ZZZZ</name>
<reference evidence="2" key="1">
    <citation type="submission" date="2018-06" db="EMBL/GenBank/DDBJ databases">
        <authorList>
            <person name="Zhirakovskaya E."/>
        </authorList>
    </citation>
    <scope>NUCLEOTIDE SEQUENCE</scope>
</reference>
<feature type="transmembrane region" description="Helical" evidence="1">
    <location>
        <begin position="61"/>
        <end position="79"/>
    </location>
</feature>
<organism evidence="2">
    <name type="scientific">hydrothermal vent metagenome</name>
    <dbReference type="NCBI Taxonomy" id="652676"/>
    <lineage>
        <taxon>unclassified sequences</taxon>
        <taxon>metagenomes</taxon>
        <taxon>ecological metagenomes</taxon>
    </lineage>
</organism>
<proteinExistence type="predicted"/>
<gene>
    <name evidence="2" type="ORF">MNBD_CHLOROFLEXI01-963</name>
</gene>
<dbReference type="AlphaFoldDB" id="A0A3B0VGD2"/>
<keyword evidence="1" id="KW-1133">Transmembrane helix</keyword>
<accession>A0A3B0VGD2</accession>
<evidence type="ECO:0000313" key="2">
    <source>
        <dbReference type="EMBL" id="VAW31116.1"/>
    </source>
</evidence>
<feature type="non-terminal residue" evidence="2">
    <location>
        <position position="173"/>
    </location>
</feature>
<keyword evidence="1" id="KW-0812">Transmembrane</keyword>
<keyword evidence="1" id="KW-0472">Membrane</keyword>
<protein>
    <submittedName>
        <fullName evidence="2">Uncharacterized protein</fullName>
    </submittedName>
</protein>
<dbReference type="EMBL" id="UOEU01000160">
    <property type="protein sequence ID" value="VAW31116.1"/>
    <property type="molecule type" value="Genomic_DNA"/>
</dbReference>